<dbReference type="PANTHER" id="PTHR48027">
    <property type="entry name" value="HETEROGENEOUS NUCLEAR RIBONUCLEOPROTEIN 87F-RELATED"/>
    <property type="match status" value="1"/>
</dbReference>
<dbReference type="SMART" id="SM00322">
    <property type="entry name" value="KH"/>
    <property type="match status" value="1"/>
</dbReference>
<feature type="domain" description="RRM" evidence="8">
    <location>
        <begin position="130"/>
        <end position="208"/>
    </location>
</feature>
<proteinExistence type="inferred from homology"/>
<dbReference type="GO" id="GO:0006417">
    <property type="term" value="P:regulation of translation"/>
    <property type="evidence" value="ECO:0007669"/>
    <property type="project" value="UniProtKB-KW"/>
</dbReference>
<dbReference type="InterPro" id="IPR004087">
    <property type="entry name" value="KH_dom"/>
</dbReference>
<name>A0A812PZI8_9DINO</name>
<evidence type="ECO:0000256" key="1">
    <source>
        <dbReference type="ARBA" id="ARBA00009094"/>
    </source>
</evidence>
<feature type="region of interest" description="Disordered" evidence="7">
    <location>
        <begin position="206"/>
        <end position="273"/>
    </location>
</feature>
<evidence type="ECO:0000259" key="8">
    <source>
        <dbReference type="PROSITE" id="PS50102"/>
    </source>
</evidence>
<evidence type="ECO:0000256" key="7">
    <source>
        <dbReference type="SAM" id="MobiDB-lite"/>
    </source>
</evidence>
<dbReference type="PROSITE" id="PS50102">
    <property type="entry name" value="RRM"/>
    <property type="match status" value="1"/>
</dbReference>
<keyword evidence="2" id="KW-0813">Transport</keyword>
<gene>
    <name evidence="9" type="primary">Msi2</name>
    <name evidence="9" type="ORF">SNEC2469_LOCUS9704</name>
</gene>
<evidence type="ECO:0000313" key="9">
    <source>
        <dbReference type="EMBL" id="CAE7365757.1"/>
    </source>
</evidence>
<dbReference type="InterPro" id="IPR052462">
    <property type="entry name" value="SLIRP/GR-RBP-like"/>
</dbReference>
<dbReference type="Pfam" id="PF00013">
    <property type="entry name" value="KH_1"/>
    <property type="match status" value="1"/>
</dbReference>
<keyword evidence="5 6" id="KW-0694">RNA-binding</keyword>
<dbReference type="GO" id="GO:0051028">
    <property type="term" value="P:mRNA transport"/>
    <property type="evidence" value="ECO:0007669"/>
    <property type="project" value="UniProtKB-KW"/>
</dbReference>
<dbReference type="Pfam" id="PF00076">
    <property type="entry name" value="RRM_1"/>
    <property type="match status" value="1"/>
</dbReference>
<keyword evidence="4" id="KW-0810">Translation regulation</keyword>
<dbReference type="InterPro" id="IPR004088">
    <property type="entry name" value="KH_dom_type_1"/>
</dbReference>
<feature type="compositionally biased region" description="Basic and acidic residues" evidence="7">
    <location>
        <begin position="250"/>
        <end position="266"/>
    </location>
</feature>
<comment type="caution">
    <text evidence="9">The sequence shown here is derived from an EMBL/GenBank/DDBJ whole genome shotgun (WGS) entry which is preliminary data.</text>
</comment>
<comment type="similarity">
    <text evidence="1">Belongs to the RRM IMP/VICKZ family.</text>
</comment>
<dbReference type="GO" id="GO:0003723">
    <property type="term" value="F:RNA binding"/>
    <property type="evidence" value="ECO:0007669"/>
    <property type="project" value="UniProtKB-UniRule"/>
</dbReference>
<organism evidence="9 10">
    <name type="scientific">Symbiodinium necroappetens</name>
    <dbReference type="NCBI Taxonomy" id="1628268"/>
    <lineage>
        <taxon>Eukaryota</taxon>
        <taxon>Sar</taxon>
        <taxon>Alveolata</taxon>
        <taxon>Dinophyceae</taxon>
        <taxon>Suessiales</taxon>
        <taxon>Symbiodiniaceae</taxon>
        <taxon>Symbiodinium</taxon>
    </lineage>
</organism>
<dbReference type="EMBL" id="CAJNJA010015680">
    <property type="protein sequence ID" value="CAE7365757.1"/>
    <property type="molecule type" value="Genomic_DNA"/>
</dbReference>
<dbReference type="Proteomes" id="UP000601435">
    <property type="component" value="Unassembled WGS sequence"/>
</dbReference>
<feature type="region of interest" description="Disordered" evidence="7">
    <location>
        <begin position="1"/>
        <end position="22"/>
    </location>
</feature>
<evidence type="ECO:0000256" key="4">
    <source>
        <dbReference type="ARBA" id="ARBA00022845"/>
    </source>
</evidence>
<keyword evidence="10" id="KW-1185">Reference proteome</keyword>
<dbReference type="CDD" id="cd00105">
    <property type="entry name" value="KH-I"/>
    <property type="match status" value="1"/>
</dbReference>
<dbReference type="SUPFAM" id="SSF54928">
    <property type="entry name" value="RNA-binding domain, RBD"/>
    <property type="match status" value="1"/>
</dbReference>
<dbReference type="InterPro" id="IPR035979">
    <property type="entry name" value="RBD_domain_sf"/>
</dbReference>
<dbReference type="SMART" id="SM00360">
    <property type="entry name" value="RRM"/>
    <property type="match status" value="1"/>
</dbReference>
<dbReference type="InterPro" id="IPR000504">
    <property type="entry name" value="RRM_dom"/>
</dbReference>
<dbReference type="Gene3D" id="3.30.1370.10">
    <property type="entry name" value="K Homology domain, type 1"/>
    <property type="match status" value="1"/>
</dbReference>
<evidence type="ECO:0000313" key="10">
    <source>
        <dbReference type="Proteomes" id="UP000601435"/>
    </source>
</evidence>
<dbReference type="InterPro" id="IPR036612">
    <property type="entry name" value="KH_dom_type_1_sf"/>
</dbReference>
<evidence type="ECO:0000256" key="6">
    <source>
        <dbReference type="PROSITE-ProRule" id="PRU00176"/>
    </source>
</evidence>
<dbReference type="PROSITE" id="PS50084">
    <property type="entry name" value="KH_TYPE_1"/>
    <property type="match status" value="1"/>
</dbReference>
<accession>A0A812PZI8</accession>
<dbReference type="InterPro" id="IPR012677">
    <property type="entry name" value="Nucleotide-bd_a/b_plait_sf"/>
</dbReference>
<evidence type="ECO:0000256" key="5">
    <source>
        <dbReference type="ARBA" id="ARBA00022884"/>
    </source>
</evidence>
<protein>
    <submittedName>
        <fullName evidence="9">Msi2 protein</fullName>
    </submittedName>
</protein>
<keyword evidence="3" id="KW-0509">mRNA transport</keyword>
<dbReference type="OrthoDB" id="21467at2759"/>
<dbReference type="Gene3D" id="3.30.70.330">
    <property type="match status" value="1"/>
</dbReference>
<evidence type="ECO:0000256" key="2">
    <source>
        <dbReference type="ARBA" id="ARBA00022448"/>
    </source>
</evidence>
<dbReference type="SUPFAM" id="SSF54791">
    <property type="entry name" value="Eukaryotic type KH-domain (KH-domain type I)"/>
    <property type="match status" value="1"/>
</dbReference>
<evidence type="ECO:0000256" key="3">
    <source>
        <dbReference type="ARBA" id="ARBA00022816"/>
    </source>
</evidence>
<reference evidence="9" key="1">
    <citation type="submission" date="2021-02" db="EMBL/GenBank/DDBJ databases">
        <authorList>
            <person name="Dougan E. K."/>
            <person name="Rhodes N."/>
            <person name="Thang M."/>
            <person name="Chan C."/>
        </authorList>
    </citation>
    <scope>NUCLEOTIDE SEQUENCE</scope>
</reference>
<dbReference type="AlphaFoldDB" id="A0A812PZI8"/>
<sequence>MSCAEEEAKEMEASGTYGEEDGEFLDTTGDLRLCVALTPFAAGGGHDGAVSRIQEESGVRLYVDDMIHEGHQLAVLAGTREQLLGGLERFNALVQERVDDEEFVAWADIKFFKPVPDPGPATSEGPGNQKVLFVGGLSQQTDPASLERYFSRFGEVVEADVKMDTHTKRSKGFGFVAFANEALAEACLADPKGHVLDGKRIDVKRYGSTESGAGQQQRDRRAEGVPQRGTQPSQAQRAPPDGSNPRGRGAKGDSGRIRASGDDRVHISGAPSQVEASRSAVLADIKWFSGLAESVPAEYLNEEYCISCSLPSARCGALIGRRGENINEVERKTGATVQLAKKNQADYRELTVTGTLISVYAAHLLLMRDYNEATRASEAPSAAEQKVQALEREIASLKQQIPGRAMANRSHR</sequence>